<dbReference type="PROSITE" id="PS50949">
    <property type="entry name" value="HTH_GNTR"/>
    <property type="match status" value="1"/>
</dbReference>
<dbReference type="Gene3D" id="1.10.10.10">
    <property type="entry name" value="Winged helix-like DNA-binding domain superfamily/Winged helix DNA-binding domain"/>
    <property type="match status" value="1"/>
</dbReference>
<sequence length="135" mass="14098">MAFLGLALDAESAVPTFLQLRAQLIDLVRSGALTPGTRIPTVRALAGELGIAPNTVAKAYRQLEEDGILETRGRNGSFISPQGGAAERKAQEAALAYAARVRQLGIPPEQALGYVEAALQGHSEPPWSAPGEAAP</sequence>
<feature type="domain" description="HTH gntR-type" evidence="4">
    <location>
        <begin position="14"/>
        <end position="82"/>
    </location>
</feature>
<dbReference type="SMART" id="SM00345">
    <property type="entry name" value="HTH_GNTR"/>
    <property type="match status" value="1"/>
</dbReference>
<evidence type="ECO:0000256" key="2">
    <source>
        <dbReference type="ARBA" id="ARBA00023125"/>
    </source>
</evidence>
<keyword evidence="2" id="KW-0238">DNA-binding</keyword>
<dbReference type="InterPro" id="IPR036390">
    <property type="entry name" value="WH_DNA-bd_sf"/>
</dbReference>
<organism evidence="5 6">
    <name type="scientific">Lysobacter korlensis</name>
    <dbReference type="NCBI Taxonomy" id="553636"/>
    <lineage>
        <taxon>Bacteria</taxon>
        <taxon>Pseudomonadati</taxon>
        <taxon>Pseudomonadota</taxon>
        <taxon>Gammaproteobacteria</taxon>
        <taxon>Lysobacterales</taxon>
        <taxon>Lysobacteraceae</taxon>
        <taxon>Lysobacter</taxon>
    </lineage>
</organism>
<evidence type="ECO:0000313" key="6">
    <source>
        <dbReference type="Proteomes" id="UP001589896"/>
    </source>
</evidence>
<evidence type="ECO:0000259" key="4">
    <source>
        <dbReference type="PROSITE" id="PS50949"/>
    </source>
</evidence>
<name>A0ABV6RTC7_9GAMM</name>
<dbReference type="SUPFAM" id="SSF46785">
    <property type="entry name" value="Winged helix' DNA-binding domain"/>
    <property type="match status" value="1"/>
</dbReference>
<dbReference type="Proteomes" id="UP001589896">
    <property type="component" value="Unassembled WGS sequence"/>
</dbReference>
<accession>A0ABV6RTC7</accession>
<evidence type="ECO:0000256" key="1">
    <source>
        <dbReference type="ARBA" id="ARBA00023015"/>
    </source>
</evidence>
<keyword evidence="3" id="KW-0804">Transcription</keyword>
<dbReference type="InterPro" id="IPR000524">
    <property type="entry name" value="Tscrpt_reg_HTH_GntR"/>
</dbReference>
<dbReference type="Pfam" id="PF00392">
    <property type="entry name" value="GntR"/>
    <property type="match status" value="1"/>
</dbReference>
<dbReference type="CDD" id="cd07377">
    <property type="entry name" value="WHTH_GntR"/>
    <property type="match status" value="1"/>
</dbReference>
<keyword evidence="1" id="KW-0805">Transcription regulation</keyword>
<dbReference type="EMBL" id="JBHLTG010000005">
    <property type="protein sequence ID" value="MFC0680231.1"/>
    <property type="molecule type" value="Genomic_DNA"/>
</dbReference>
<gene>
    <name evidence="5" type="ORF">ACFFGH_20545</name>
</gene>
<comment type="caution">
    <text evidence="5">The sequence shown here is derived from an EMBL/GenBank/DDBJ whole genome shotgun (WGS) entry which is preliminary data.</text>
</comment>
<protein>
    <submittedName>
        <fullName evidence="5">GntR family transcriptional regulator</fullName>
    </submittedName>
</protein>
<reference evidence="5 6" key="1">
    <citation type="submission" date="2024-09" db="EMBL/GenBank/DDBJ databases">
        <authorList>
            <person name="Sun Q."/>
            <person name="Mori K."/>
        </authorList>
    </citation>
    <scope>NUCLEOTIDE SEQUENCE [LARGE SCALE GENOMIC DNA]</scope>
    <source>
        <strain evidence="5 6">KCTC 23076</strain>
    </source>
</reference>
<dbReference type="RefSeq" id="WP_386671788.1">
    <property type="nucleotide sequence ID" value="NZ_JBHLTG010000005.1"/>
</dbReference>
<evidence type="ECO:0000256" key="3">
    <source>
        <dbReference type="ARBA" id="ARBA00023163"/>
    </source>
</evidence>
<dbReference type="PANTHER" id="PTHR38445">
    <property type="entry name" value="HTH-TYPE TRANSCRIPTIONAL REPRESSOR YTRA"/>
    <property type="match status" value="1"/>
</dbReference>
<evidence type="ECO:0000313" key="5">
    <source>
        <dbReference type="EMBL" id="MFC0680231.1"/>
    </source>
</evidence>
<dbReference type="InterPro" id="IPR036388">
    <property type="entry name" value="WH-like_DNA-bd_sf"/>
</dbReference>
<dbReference type="PANTHER" id="PTHR38445:SF9">
    <property type="entry name" value="HTH-TYPE TRANSCRIPTIONAL REPRESSOR YTRA"/>
    <property type="match status" value="1"/>
</dbReference>
<keyword evidence="6" id="KW-1185">Reference proteome</keyword>
<proteinExistence type="predicted"/>